<dbReference type="GO" id="GO:0003723">
    <property type="term" value="F:RNA binding"/>
    <property type="evidence" value="ECO:0007669"/>
    <property type="project" value="InterPro"/>
</dbReference>
<protein>
    <recommendedName>
        <fullName evidence="5">PUM-HD domain-containing protein</fullName>
    </recommendedName>
</protein>
<dbReference type="SUPFAM" id="SSF48371">
    <property type="entry name" value="ARM repeat"/>
    <property type="match status" value="1"/>
</dbReference>
<sequence>MENRNEEEELDLLLGEITFAESPILRDNRSYLLHQQLPRRNNSSVNAIQTLTGPSLESAFGRLNLSTAASSQQSSFRSIVPRGYDGVIGNPMTNSTSIGQGLLHLSFQQMQQNTIDLHRLRLQDAVMGQTTAFMRGTPTLRAETSNSFPLNRSTSTFLSREGEVKAAASVTSFENGYREPFYNCYSRNQSCFKLKRPSPRESINCFLTRPCSNGNGFHLDSEAHCGGGVINGSLFESENSNADQNPYCNRHFQQYLSLEELRGHILEVAKDQRGCRFLQKKFEEGNEEDIKMIFSEVKDHANQLMVDPFGNYLVQKLIEVCNVEQRTEILHAVTREEFELVTICLNPYGTRAVQKLLEHLTTPQQISRVMSALRRGAVTLTNNTNGHHVILHCLTHFSHEDNRYLLNAVADHSVEIATDRSGCCVLQQCLAHAKGEPRERLIAEITENALLLSQDPFGNYVVQYILDMHIPNVTENILNQLHGSFVSLSLQKFGSHVVEKCLKYSGVEQSTRIIRELLNSRDFFMLPQHEYGNYVVQSALMVSKGHIRSALIASLVQMHFPSMCSSPYGKWIMQWINANK</sequence>
<evidence type="ECO:0000256" key="2">
    <source>
        <dbReference type="ARBA" id="ARBA00022845"/>
    </source>
</evidence>
<dbReference type="CDD" id="cd07920">
    <property type="entry name" value="Pumilio"/>
    <property type="match status" value="1"/>
</dbReference>
<dbReference type="PANTHER" id="PTHR12537:SF63">
    <property type="entry name" value="PUMILIO HOMOLOG 15"/>
    <property type="match status" value="1"/>
</dbReference>
<evidence type="ECO:0000256" key="1">
    <source>
        <dbReference type="ARBA" id="ARBA00022737"/>
    </source>
</evidence>
<name>A0A822XIN8_NELNU</name>
<feature type="repeat" description="Pumilio" evidence="4">
    <location>
        <begin position="444"/>
        <end position="479"/>
    </location>
</feature>
<dbReference type="InterPro" id="IPR016024">
    <property type="entry name" value="ARM-type_fold"/>
</dbReference>
<evidence type="ECO:0000313" key="7">
    <source>
        <dbReference type="Proteomes" id="UP000607653"/>
    </source>
</evidence>
<dbReference type="PANTHER" id="PTHR12537">
    <property type="entry name" value="RNA BINDING PROTEIN PUMILIO-RELATED"/>
    <property type="match status" value="1"/>
</dbReference>
<keyword evidence="7" id="KW-1185">Reference proteome</keyword>
<accession>A0A822XIN8</accession>
<dbReference type="PROSITE" id="PS50303">
    <property type="entry name" value="PUM_HD"/>
    <property type="match status" value="1"/>
</dbReference>
<feature type="repeat" description="Pumilio" evidence="4">
    <location>
        <begin position="480"/>
        <end position="515"/>
    </location>
</feature>
<comment type="caution">
    <text evidence="6">The sequence shown here is derived from an EMBL/GenBank/DDBJ whole genome shotgun (WGS) entry which is preliminary data.</text>
</comment>
<dbReference type="SMART" id="SM00025">
    <property type="entry name" value="Pumilio"/>
    <property type="match status" value="8"/>
</dbReference>
<feature type="domain" description="PUM-HD" evidence="5">
    <location>
        <begin position="239"/>
        <end position="580"/>
    </location>
</feature>
<dbReference type="Proteomes" id="UP000607653">
    <property type="component" value="Unassembled WGS sequence"/>
</dbReference>
<dbReference type="GO" id="GO:0006417">
    <property type="term" value="P:regulation of translation"/>
    <property type="evidence" value="ECO:0007669"/>
    <property type="project" value="UniProtKB-KW"/>
</dbReference>
<dbReference type="InterPro" id="IPR011989">
    <property type="entry name" value="ARM-like"/>
</dbReference>
<evidence type="ECO:0000256" key="3">
    <source>
        <dbReference type="ARBA" id="ARBA00058490"/>
    </source>
</evidence>
<proteinExistence type="predicted"/>
<feature type="repeat" description="Pumilio" evidence="4">
    <location>
        <begin position="408"/>
        <end position="443"/>
    </location>
</feature>
<feature type="repeat" description="Pumilio" evidence="4">
    <location>
        <begin position="296"/>
        <end position="331"/>
    </location>
</feature>
<feature type="repeat" description="Pumilio" evidence="4">
    <location>
        <begin position="260"/>
        <end position="295"/>
    </location>
</feature>
<evidence type="ECO:0000259" key="5">
    <source>
        <dbReference type="PROSITE" id="PS50303"/>
    </source>
</evidence>
<organism evidence="6 7">
    <name type="scientific">Nelumbo nucifera</name>
    <name type="common">Sacred lotus</name>
    <dbReference type="NCBI Taxonomy" id="4432"/>
    <lineage>
        <taxon>Eukaryota</taxon>
        <taxon>Viridiplantae</taxon>
        <taxon>Streptophyta</taxon>
        <taxon>Embryophyta</taxon>
        <taxon>Tracheophyta</taxon>
        <taxon>Spermatophyta</taxon>
        <taxon>Magnoliopsida</taxon>
        <taxon>Proteales</taxon>
        <taxon>Nelumbonaceae</taxon>
        <taxon>Nelumbo</taxon>
    </lineage>
</organism>
<reference evidence="6 7" key="1">
    <citation type="journal article" date="2020" name="Mol. Biol. Evol.">
        <title>Distinct Expression and Methylation Patterns for Genes with Different Fates following a Single Whole-Genome Duplication in Flowering Plants.</title>
        <authorList>
            <person name="Shi T."/>
            <person name="Rahmani R.S."/>
            <person name="Gugger P.F."/>
            <person name="Wang M."/>
            <person name="Li H."/>
            <person name="Zhang Y."/>
            <person name="Li Z."/>
            <person name="Wang Q."/>
            <person name="Van de Peer Y."/>
            <person name="Marchal K."/>
            <person name="Chen J."/>
        </authorList>
    </citation>
    <scope>NUCLEOTIDE SEQUENCE [LARGE SCALE GENOMIC DNA]</scope>
    <source>
        <tissue evidence="6">Leaf</tissue>
    </source>
</reference>
<feature type="repeat" description="Pumilio" evidence="4">
    <location>
        <begin position="516"/>
        <end position="553"/>
    </location>
</feature>
<keyword evidence="2" id="KW-0810">Translation regulation</keyword>
<evidence type="ECO:0000256" key="4">
    <source>
        <dbReference type="PROSITE-ProRule" id="PRU00317"/>
    </source>
</evidence>
<dbReference type="InterPro" id="IPR001313">
    <property type="entry name" value="Pumilio_RNA-bd_rpt"/>
</dbReference>
<dbReference type="Pfam" id="PF00806">
    <property type="entry name" value="PUF"/>
    <property type="match status" value="8"/>
</dbReference>
<dbReference type="PROSITE" id="PS50302">
    <property type="entry name" value="PUM"/>
    <property type="match status" value="7"/>
</dbReference>
<gene>
    <name evidence="6" type="ORF">HUJ06_022847</name>
</gene>
<feature type="repeat" description="Pumilio" evidence="4">
    <location>
        <begin position="332"/>
        <end position="371"/>
    </location>
</feature>
<keyword evidence="1" id="KW-0677">Repeat</keyword>
<comment type="function">
    <text evidence="3">Sequence-specific RNA-binding protein that regulates translation and mRNA stability by binding the 3'-UTR of target mRNAs.</text>
</comment>
<dbReference type="Gene3D" id="1.25.10.10">
    <property type="entry name" value="Leucine-rich Repeat Variant"/>
    <property type="match status" value="1"/>
</dbReference>
<dbReference type="InterPro" id="IPR033133">
    <property type="entry name" value="PUM-HD"/>
</dbReference>
<evidence type="ECO:0000313" key="6">
    <source>
        <dbReference type="EMBL" id="DAD21384.1"/>
    </source>
</evidence>
<dbReference type="AlphaFoldDB" id="A0A822XIN8"/>
<dbReference type="EMBL" id="DUZY01000001">
    <property type="protein sequence ID" value="DAD21384.1"/>
    <property type="molecule type" value="Genomic_DNA"/>
</dbReference>
<dbReference type="FunFam" id="1.25.10.10:FF:000237">
    <property type="entry name" value="Pumilio homolog 9"/>
    <property type="match status" value="1"/>
</dbReference>
<dbReference type="InterPro" id="IPR033712">
    <property type="entry name" value="Pumilio_RNA-bd"/>
</dbReference>